<evidence type="ECO:0000256" key="1">
    <source>
        <dbReference type="SAM" id="Coils"/>
    </source>
</evidence>
<feature type="compositionally biased region" description="Polar residues" evidence="2">
    <location>
        <begin position="455"/>
        <end position="472"/>
    </location>
</feature>
<name>A0A8J9YUZ5_BRALA</name>
<evidence type="ECO:0000256" key="2">
    <source>
        <dbReference type="SAM" id="MobiDB-lite"/>
    </source>
</evidence>
<organism evidence="3 4">
    <name type="scientific">Branchiostoma lanceolatum</name>
    <name type="common">Common lancelet</name>
    <name type="synonym">Amphioxus lanceolatum</name>
    <dbReference type="NCBI Taxonomy" id="7740"/>
    <lineage>
        <taxon>Eukaryota</taxon>
        <taxon>Metazoa</taxon>
        <taxon>Chordata</taxon>
        <taxon>Cephalochordata</taxon>
        <taxon>Leptocardii</taxon>
        <taxon>Amphioxiformes</taxon>
        <taxon>Branchiostomatidae</taxon>
        <taxon>Branchiostoma</taxon>
    </lineage>
</organism>
<dbReference type="AlphaFoldDB" id="A0A8J9YUZ5"/>
<proteinExistence type="predicted"/>
<protein>
    <submittedName>
        <fullName evidence="3">Hypp6509 protein</fullName>
    </submittedName>
</protein>
<feature type="compositionally biased region" description="Polar residues" evidence="2">
    <location>
        <begin position="719"/>
        <end position="739"/>
    </location>
</feature>
<gene>
    <name evidence="3" type="primary">Hypp6509</name>
    <name evidence="3" type="ORF">BLAG_LOCUS5561</name>
</gene>
<dbReference type="SUPFAM" id="SSF52266">
    <property type="entry name" value="SGNH hydrolase"/>
    <property type="match status" value="1"/>
</dbReference>
<evidence type="ECO:0000313" key="3">
    <source>
        <dbReference type="EMBL" id="CAH1242255.1"/>
    </source>
</evidence>
<feature type="region of interest" description="Disordered" evidence="2">
    <location>
        <begin position="702"/>
        <end position="753"/>
    </location>
</feature>
<dbReference type="Gene3D" id="3.40.50.1110">
    <property type="entry name" value="SGNH hydrolase"/>
    <property type="match status" value="1"/>
</dbReference>
<feature type="coiled-coil region" evidence="1">
    <location>
        <begin position="281"/>
        <end position="323"/>
    </location>
</feature>
<sequence>MGGDAKTPKRSKTPTTKAWNVNLSHLPPDESLYSDYEDQGKSRLCSVKLRSNQLDKWIGVHKDAFDESFERTKQTTVEWKSSAGTTCVLIQTGPTATRKSGKSLLSRSVHFYHKKRGLLVQGQYKKWCMEMLYPELVNIINAQVDMQTRSTIKGSAQRDAINSFPFEPISPKQALTTEVCETPTVPKCTNPRNLQDLEAPISDEIKEEVQVVFENGAKHNNDTAIKDGDNSKVKIKPADSNNAAFDELQKQFVGFVQNFNSLKDDLISKDKERDEAHAQTLKHLTAQLESKQKSLEDHLRKTISKLNNDLSKAQRDIVLQRERQAEEAAIVRGLWEGRVRGMSSKVDSLSASNADLQDIIKRQDSVINVLTERSKEAEYMLGSLHCNTTTAKTAVLPTVPPQHNNRTAANSHDARLYTTTTMKTTLPPTVPPQHDKRAATNSHDTTNSHDDTTSQDNEVTTANQQNNESTTARYRKASFEKHHTNTRPAVGPNNTHNNDVQVRIFADSLFRDVDTDRAFQGKSAKLHRNTTITAATGNIRNISDPTTETVILHVGSNDLDNSKYHQDSVRGTVQKTRELLEATRRSFPNVQVAVSQVLQRGPNQTSVLNKNIRDYNQEILNVSKTSDFTYIKHKKLSQARNLYLHDQIHLDPRSGTKHLVADVKHTLAAPSRPGTGPHLQQTPMASPQHRDYTLNRHVPQRFQPDLPRRDNFGPARGWNQPTFSRVNNPAPTRGETNARNKAGGTLQITKPTTLPTPALHIGTLKQFKKNIRKAWNILTS</sequence>
<keyword evidence="1" id="KW-0175">Coiled coil</keyword>
<keyword evidence="4" id="KW-1185">Reference proteome</keyword>
<dbReference type="Proteomes" id="UP000838412">
    <property type="component" value="Chromosome 12"/>
</dbReference>
<evidence type="ECO:0000313" key="4">
    <source>
        <dbReference type="Proteomes" id="UP000838412"/>
    </source>
</evidence>
<dbReference type="EMBL" id="OV696697">
    <property type="protein sequence ID" value="CAH1242255.1"/>
    <property type="molecule type" value="Genomic_DNA"/>
</dbReference>
<reference evidence="3" key="1">
    <citation type="submission" date="2022-01" db="EMBL/GenBank/DDBJ databases">
        <authorList>
            <person name="Braso-Vives M."/>
        </authorList>
    </citation>
    <scope>NUCLEOTIDE SEQUENCE</scope>
</reference>
<dbReference type="OrthoDB" id="5978393at2759"/>
<feature type="region of interest" description="Disordered" evidence="2">
    <location>
        <begin position="423"/>
        <end position="472"/>
    </location>
</feature>
<accession>A0A8J9YUZ5</accession>
<dbReference type="InterPro" id="IPR036514">
    <property type="entry name" value="SGNH_hydro_sf"/>
</dbReference>